<comment type="caution">
    <text evidence="2">The sequence shown here is derived from an EMBL/GenBank/DDBJ whole genome shotgun (WGS) entry which is preliminary data.</text>
</comment>
<evidence type="ECO:0000256" key="1">
    <source>
        <dbReference type="SAM" id="MobiDB-lite"/>
    </source>
</evidence>
<evidence type="ECO:0000313" key="3">
    <source>
        <dbReference type="Proteomes" id="UP000240739"/>
    </source>
</evidence>
<dbReference type="Proteomes" id="UP000240739">
    <property type="component" value="Unassembled WGS sequence"/>
</dbReference>
<reference evidence="2 3" key="1">
    <citation type="submission" date="2018-03" db="EMBL/GenBank/DDBJ databases">
        <title>Aquarubrobacter algicola gen. nov., sp. nov., a novel actinobacterium isolated from shallow eutrophic lake during the end of cyanobacterial harmful algal blooms.</title>
        <authorList>
            <person name="Chun S.J."/>
        </authorList>
    </citation>
    <scope>NUCLEOTIDE SEQUENCE [LARGE SCALE GENOMIC DNA]</scope>
    <source>
        <strain evidence="2 3">Seoho-28</strain>
    </source>
</reference>
<feature type="region of interest" description="Disordered" evidence="1">
    <location>
        <begin position="1"/>
        <end position="58"/>
    </location>
</feature>
<proteinExistence type="predicted"/>
<name>A0A2T4UIW8_9ACTN</name>
<evidence type="ECO:0000313" key="2">
    <source>
        <dbReference type="EMBL" id="PTL59155.1"/>
    </source>
</evidence>
<accession>A0A2T4UIW8</accession>
<keyword evidence="3" id="KW-1185">Reference proteome</keyword>
<sequence>MMETTGPQPRPRVRLSPEYLRKRGLRPQRLPPKPPPVEVEGDEHDVEEIGRDAPVPTPVKPFDLFEHLPDGTQRDPGLIGFRTSAAPELPRVDGFDRMVTIKGTSKSSTKAARKALESFHAAGSDLAKREGHIAKFIDATRTLAAKDEQAAKKKPGGPNASRAVVLRDLCGRAAGVYKLIKRARYSIEMPEGRERVRAIQDIVDESLLLDDGGYGSTPLTFIREPLTRLVFKWGLENASSADGQSVVADDTARLNKMANSGVLPDILERTIRDGLANASRTTYIASGAGATRDPMADEFTVKGGLMASGGLGQLERTASRLHELVHVLVSRAYDNTAMLFAIDRDASAEEVERRCRERVAMSRELENRITSEPTLRPTQRKQLLDKTKYGAVDQKLDHYIGTFVENNVSEAELARAWHVRCLVAGHADHTVLVAADRGPNALVEWDSTCAQMLLWCVAWSLPETSPVLQQLILMATKAHDDRAAATATAASSKPYPVTEFALPDKLKPKTTPPN</sequence>
<dbReference type="AlphaFoldDB" id="A0A2T4UIW8"/>
<protein>
    <submittedName>
        <fullName evidence="2">Uncharacterized protein</fullName>
    </submittedName>
</protein>
<dbReference type="EMBL" id="PYYB01000001">
    <property type="protein sequence ID" value="PTL59155.1"/>
    <property type="molecule type" value="Genomic_DNA"/>
</dbReference>
<gene>
    <name evidence="2" type="ORF">C7Y72_05585</name>
</gene>
<organism evidence="2 3">
    <name type="scientific">Paraconexibacter algicola</name>
    <dbReference type="NCBI Taxonomy" id="2133960"/>
    <lineage>
        <taxon>Bacteria</taxon>
        <taxon>Bacillati</taxon>
        <taxon>Actinomycetota</taxon>
        <taxon>Thermoleophilia</taxon>
        <taxon>Solirubrobacterales</taxon>
        <taxon>Paraconexibacteraceae</taxon>
        <taxon>Paraconexibacter</taxon>
    </lineage>
</organism>